<evidence type="ECO:0000256" key="1">
    <source>
        <dbReference type="ARBA" id="ARBA00010062"/>
    </source>
</evidence>
<evidence type="ECO:0000313" key="6">
    <source>
        <dbReference type="Proteomes" id="UP001169027"/>
    </source>
</evidence>
<dbReference type="Pfam" id="PF13458">
    <property type="entry name" value="Peripla_BP_6"/>
    <property type="match status" value="1"/>
</dbReference>
<comment type="similarity">
    <text evidence="1">Belongs to the leucine-binding protein family.</text>
</comment>
<dbReference type="Proteomes" id="UP001169027">
    <property type="component" value="Unassembled WGS sequence"/>
</dbReference>
<dbReference type="Gene3D" id="3.40.50.2300">
    <property type="match status" value="2"/>
</dbReference>
<evidence type="ECO:0000256" key="3">
    <source>
        <dbReference type="SAM" id="SignalP"/>
    </source>
</evidence>
<dbReference type="RefSeq" id="WP_301814995.1">
    <property type="nucleotide sequence ID" value="NZ_JAUJZH010000031.1"/>
</dbReference>
<evidence type="ECO:0000256" key="2">
    <source>
        <dbReference type="ARBA" id="ARBA00022729"/>
    </source>
</evidence>
<comment type="caution">
    <text evidence="5">The sequence shown here is derived from an EMBL/GenBank/DDBJ whole genome shotgun (WGS) entry which is preliminary data.</text>
</comment>
<dbReference type="PANTHER" id="PTHR47235">
    <property type="entry name" value="BLR6548 PROTEIN"/>
    <property type="match status" value="1"/>
</dbReference>
<gene>
    <name evidence="5" type="ORF">Q2T77_31380</name>
</gene>
<dbReference type="CDD" id="cd06343">
    <property type="entry name" value="PBP1_ABC_ligand_binding-like"/>
    <property type="match status" value="1"/>
</dbReference>
<keyword evidence="6" id="KW-1185">Reference proteome</keyword>
<protein>
    <submittedName>
        <fullName evidence="5">ABC transporter substrate-binding protein</fullName>
    </submittedName>
</protein>
<feature type="signal peptide" evidence="3">
    <location>
        <begin position="1"/>
        <end position="27"/>
    </location>
</feature>
<evidence type="ECO:0000313" key="5">
    <source>
        <dbReference type="EMBL" id="MDO1536781.1"/>
    </source>
</evidence>
<keyword evidence="2 3" id="KW-0732">Signal</keyword>
<reference evidence="5" key="1">
    <citation type="submission" date="2023-06" db="EMBL/GenBank/DDBJ databases">
        <authorList>
            <person name="Jiang Y."/>
            <person name="Liu Q."/>
        </authorList>
    </citation>
    <scope>NUCLEOTIDE SEQUENCE</scope>
    <source>
        <strain evidence="5">CGMCC 1.12090</strain>
    </source>
</reference>
<evidence type="ECO:0000259" key="4">
    <source>
        <dbReference type="Pfam" id="PF13458"/>
    </source>
</evidence>
<dbReference type="SUPFAM" id="SSF53822">
    <property type="entry name" value="Periplasmic binding protein-like I"/>
    <property type="match status" value="1"/>
</dbReference>
<dbReference type="InterPro" id="IPR028082">
    <property type="entry name" value="Peripla_BP_I"/>
</dbReference>
<proteinExistence type="inferred from homology"/>
<accession>A0ABT8SH06</accession>
<dbReference type="EMBL" id="JAUKVY010000031">
    <property type="protein sequence ID" value="MDO1536781.1"/>
    <property type="molecule type" value="Genomic_DNA"/>
</dbReference>
<feature type="domain" description="Leucine-binding protein" evidence="4">
    <location>
        <begin position="39"/>
        <end position="389"/>
    </location>
</feature>
<sequence length="402" mass="43789">MQTRDIRRAGRWLAVAVLAGSALLAQAQKRYDPGATDTTIKIGNTMPYSGPASVYGTVGKSAAAYFRKVNAEGGIGGRKIEFISLDDAYSPPVAVEQTRKLVEQQKVLLIFGPLGTPTNAATQKYLNIRKVPQLFVSSGAERWGDHRQFPWSIGFNPTYVTEGRIYAAHILASRPDAKVAVLYQNDEFGKDIVRGFLDGLGDKARSVVVAQASYEVSDPTVDSQIISLRSSGADTLMNFSQTKFAAQTIRKMAAIGWKPAHYLTNVSNSVAAVLKPAGAEHAKGLLTATYLRDPSDGRDTPEGRDFAAFMKQYYPEGDPNDTLNVTGYSMAQALVQLLTQAGDDLTRANLMKQAASLDMTLPMLYPGIRLKTGPDNFYPIRQMQLVRFDGTGYEKFGDLLGP</sequence>
<dbReference type="InterPro" id="IPR028081">
    <property type="entry name" value="Leu-bd"/>
</dbReference>
<name>A0ABT8SH06_9BURK</name>
<dbReference type="PANTHER" id="PTHR47235:SF1">
    <property type="entry name" value="BLR6548 PROTEIN"/>
    <property type="match status" value="1"/>
</dbReference>
<organism evidence="5 6">
    <name type="scientific">Variovorax ginsengisoli</name>
    <dbReference type="NCBI Taxonomy" id="363844"/>
    <lineage>
        <taxon>Bacteria</taxon>
        <taxon>Pseudomonadati</taxon>
        <taxon>Pseudomonadota</taxon>
        <taxon>Betaproteobacteria</taxon>
        <taxon>Burkholderiales</taxon>
        <taxon>Comamonadaceae</taxon>
        <taxon>Variovorax</taxon>
    </lineage>
</organism>
<feature type="chain" id="PRO_5047059399" evidence="3">
    <location>
        <begin position="28"/>
        <end position="402"/>
    </location>
</feature>